<evidence type="ECO:0000313" key="3">
    <source>
        <dbReference type="EMBL" id="MVQ28406.1"/>
    </source>
</evidence>
<dbReference type="PROSITE" id="PS51257">
    <property type="entry name" value="PROKAR_LIPOPROTEIN"/>
    <property type="match status" value="1"/>
</dbReference>
<feature type="chain" id="PRO_5027051770" evidence="2">
    <location>
        <begin position="29"/>
        <end position="754"/>
    </location>
</feature>
<gene>
    <name evidence="3" type="ORF">GON04_03035</name>
</gene>
<dbReference type="EMBL" id="WSEL01000003">
    <property type="protein sequence ID" value="MVQ28406.1"/>
    <property type="molecule type" value="Genomic_DNA"/>
</dbReference>
<name>A0A6N8IQI5_9BURK</name>
<dbReference type="GO" id="GO:0005615">
    <property type="term" value="C:extracellular space"/>
    <property type="evidence" value="ECO:0007669"/>
    <property type="project" value="InterPro"/>
</dbReference>
<dbReference type="PIRSF" id="PIRSF011409">
    <property type="entry name" value="HObutyrate_olig_hydrol"/>
    <property type="match status" value="1"/>
</dbReference>
<protein>
    <submittedName>
        <fullName evidence="3">Hydrogenase</fullName>
    </submittedName>
</protein>
<dbReference type="PROSITE" id="PS51318">
    <property type="entry name" value="TAT"/>
    <property type="match status" value="1"/>
</dbReference>
<accession>A0A6N8IQI5</accession>
<dbReference type="RefSeq" id="WP_157396514.1">
    <property type="nucleotide sequence ID" value="NZ_WSEL01000003.1"/>
</dbReference>
<keyword evidence="1" id="KW-0378">Hydrolase</keyword>
<dbReference type="InterPro" id="IPR016582">
    <property type="entry name" value="OHBut_olig_hydro_put"/>
</dbReference>
<dbReference type="Gene3D" id="3.40.50.1820">
    <property type="entry name" value="alpha/beta hydrolase"/>
    <property type="match status" value="1"/>
</dbReference>
<organism evidence="3 4">
    <name type="scientific">Ramlibacter pinisoli</name>
    <dbReference type="NCBI Taxonomy" id="2682844"/>
    <lineage>
        <taxon>Bacteria</taxon>
        <taxon>Pseudomonadati</taxon>
        <taxon>Pseudomonadota</taxon>
        <taxon>Betaproteobacteria</taxon>
        <taxon>Burkholderiales</taxon>
        <taxon>Comamonadaceae</taxon>
        <taxon>Ramlibacter</taxon>
    </lineage>
</organism>
<dbReference type="GO" id="GO:0047989">
    <property type="term" value="F:hydroxybutyrate-dimer hydrolase activity"/>
    <property type="evidence" value="ECO:0007669"/>
    <property type="project" value="InterPro"/>
</dbReference>
<feature type="signal peptide" evidence="2">
    <location>
        <begin position="1"/>
        <end position="28"/>
    </location>
</feature>
<keyword evidence="2" id="KW-0732">Signal</keyword>
<proteinExistence type="predicted"/>
<sequence>MLKTADPGRTSPRRFLPLCAIAAAAALAGCGGGGGSSSSALASGVLASTPRANVPPDVELPANAMPLDVTQHSVTRYPATAVGTGSTAQTQDLLTGGIGKTGLGAAAAPAYADAANPTAAELRRNALYSNYRGILDPSAAGGYGTFYGPNVATDGTVTSNEGLIPGVEYVASLDDGSGRKRVVMVVQIPDSFNRDKACLVLGPSSGSRGVYGAIGTAGEWGLKHGCAVALTDAGKGVGLHDLGDDTVNRIDGTRATRAAAGALAQFAANVTDAARAAFNALLPNRFALKHAHSQQNPEKDWGSDTLAAAQYAFFALNDHLGNRGGPRMNKSNTLVIAGSASNGGAAVIRAAELDKTGLIDGVVASEPVLEMPTATGYAITVGGVPAAGQGKTLADYVTFGNLYQPCAQLAAPMAEISIFNLMAINGMNLGRAQARCASLAAKGLVSGATVAAQSADALARLKAYGWTAEHDQMHNSYWGLGNGPILSAMYPLAYGRFSVLDNVCATSFAAVSLAGAPIAATATAKAQSFATANGTANGTPATPVYDASPGGSVAWQFAFSASTGTQDFGLDTALCQRALVTGTNPVTGAALTAVTTPTAAQSAAVRAGIAEVTVSGDLRGIPTLIASGRSDALVPVNNNARAYTAFNAGAERNSRLSYIEVTNGQHFDTFIPLSGFDTRFVPLHVYFNQAMDMMYAHLTTGAALPPSQVVRTTPRGGTPGAAPALTATNIPPISLTPAAGDRIGLTGTTLAVPQ</sequence>
<dbReference type="Proteomes" id="UP000469385">
    <property type="component" value="Unassembled WGS sequence"/>
</dbReference>
<evidence type="ECO:0000313" key="4">
    <source>
        <dbReference type="Proteomes" id="UP000469385"/>
    </source>
</evidence>
<comment type="caution">
    <text evidence="3">The sequence shown here is derived from an EMBL/GenBank/DDBJ whole genome shotgun (WGS) entry which is preliminary data.</text>
</comment>
<evidence type="ECO:0000256" key="1">
    <source>
        <dbReference type="ARBA" id="ARBA00022801"/>
    </source>
</evidence>
<reference evidence="3 4" key="1">
    <citation type="submission" date="2019-12" db="EMBL/GenBank/DDBJ databases">
        <authorList>
            <person name="Huq M.A."/>
        </authorList>
    </citation>
    <scope>NUCLEOTIDE SEQUENCE [LARGE SCALE GENOMIC DNA]</scope>
    <source>
        <strain evidence="3 4">MAH-25</strain>
    </source>
</reference>
<keyword evidence="4" id="KW-1185">Reference proteome</keyword>
<dbReference type="InterPro" id="IPR006311">
    <property type="entry name" value="TAT_signal"/>
</dbReference>
<dbReference type="AlphaFoldDB" id="A0A6N8IQI5"/>
<evidence type="ECO:0000256" key="2">
    <source>
        <dbReference type="SAM" id="SignalP"/>
    </source>
</evidence>
<dbReference type="Pfam" id="PF10605">
    <property type="entry name" value="3HBOH"/>
    <property type="match status" value="1"/>
</dbReference>
<dbReference type="GO" id="GO:0019605">
    <property type="term" value="P:butyrate metabolic process"/>
    <property type="evidence" value="ECO:0007669"/>
    <property type="project" value="InterPro"/>
</dbReference>
<dbReference type="InterPro" id="IPR029058">
    <property type="entry name" value="AB_hydrolase_fold"/>
</dbReference>